<evidence type="ECO:0000313" key="2">
    <source>
        <dbReference type="EMBL" id="TKR89083.1"/>
    </source>
</evidence>
<keyword evidence="1" id="KW-0812">Transmembrane</keyword>
<reference evidence="2 3" key="2">
    <citation type="journal article" date="2019" name="G3 (Bethesda)">
        <title>Hybrid Assembly of the Genome of the Entomopathogenic Nematode Steinernema carpocapsae Identifies the X-Chromosome.</title>
        <authorList>
            <person name="Serra L."/>
            <person name="Macchietto M."/>
            <person name="Macias-Munoz A."/>
            <person name="McGill C.J."/>
            <person name="Rodriguez I.M."/>
            <person name="Rodriguez B."/>
            <person name="Murad R."/>
            <person name="Mortazavi A."/>
        </authorList>
    </citation>
    <scope>NUCLEOTIDE SEQUENCE [LARGE SCALE GENOMIC DNA]</scope>
    <source>
        <strain evidence="2 3">ALL</strain>
    </source>
</reference>
<keyword evidence="1" id="KW-1133">Transmembrane helix</keyword>
<dbReference type="EMBL" id="AZBU02000003">
    <property type="protein sequence ID" value="TKR89083.1"/>
    <property type="molecule type" value="Genomic_DNA"/>
</dbReference>
<keyword evidence="1" id="KW-0472">Membrane</keyword>
<feature type="transmembrane region" description="Helical" evidence="1">
    <location>
        <begin position="145"/>
        <end position="163"/>
    </location>
</feature>
<dbReference type="AlphaFoldDB" id="A0A4U5P0D5"/>
<proteinExistence type="predicted"/>
<dbReference type="InterPro" id="IPR042524">
    <property type="entry name" value="Presenilin_C"/>
</dbReference>
<feature type="transmembrane region" description="Helical" evidence="1">
    <location>
        <begin position="264"/>
        <end position="285"/>
    </location>
</feature>
<feature type="transmembrane region" description="Helical" evidence="1">
    <location>
        <begin position="116"/>
        <end position="138"/>
    </location>
</feature>
<keyword evidence="3" id="KW-1185">Reference proteome</keyword>
<dbReference type="GO" id="GO:0016485">
    <property type="term" value="P:protein processing"/>
    <property type="evidence" value="ECO:0007669"/>
    <property type="project" value="InterPro"/>
</dbReference>
<feature type="transmembrane region" description="Helical" evidence="1">
    <location>
        <begin position="297"/>
        <end position="315"/>
    </location>
</feature>
<dbReference type="GO" id="GO:0016020">
    <property type="term" value="C:membrane"/>
    <property type="evidence" value="ECO:0007669"/>
    <property type="project" value="InterPro"/>
</dbReference>
<organism evidence="2 3">
    <name type="scientific">Steinernema carpocapsae</name>
    <name type="common">Entomopathogenic nematode</name>
    <dbReference type="NCBI Taxonomy" id="34508"/>
    <lineage>
        <taxon>Eukaryota</taxon>
        <taxon>Metazoa</taxon>
        <taxon>Ecdysozoa</taxon>
        <taxon>Nematoda</taxon>
        <taxon>Chromadorea</taxon>
        <taxon>Rhabditida</taxon>
        <taxon>Tylenchina</taxon>
        <taxon>Panagrolaimomorpha</taxon>
        <taxon>Strongyloidoidea</taxon>
        <taxon>Steinernematidae</taxon>
        <taxon>Steinernema</taxon>
    </lineage>
</organism>
<feature type="transmembrane region" description="Helical" evidence="1">
    <location>
        <begin position="94"/>
        <end position="110"/>
    </location>
</feature>
<evidence type="ECO:0000256" key="1">
    <source>
        <dbReference type="SAM" id="Phobius"/>
    </source>
</evidence>
<feature type="transmembrane region" description="Helical" evidence="1">
    <location>
        <begin position="20"/>
        <end position="41"/>
    </location>
</feature>
<dbReference type="Gene3D" id="1.10.472.100">
    <property type="entry name" value="Presenilin"/>
    <property type="match status" value="1"/>
</dbReference>
<evidence type="ECO:0000313" key="3">
    <source>
        <dbReference type="Proteomes" id="UP000298663"/>
    </source>
</evidence>
<dbReference type="GO" id="GO:0042500">
    <property type="term" value="F:aspartic endopeptidase activity, intramembrane cleaving"/>
    <property type="evidence" value="ECO:0007669"/>
    <property type="project" value="InterPro"/>
</dbReference>
<sequence>MSQWNFKEDFAYLWLHHTQLLRIFLQVTHGMVVVAFAIKYIVFHQNVTYHEELKMEDVNWYIVGGMGSVAIVAMAVICWKFLKIITEYMSRIPIAVANIFTSTFFLIWLLRRCHRYLDMASFMASIFTINAILIVALFSKKIPEILKKASLSISIALFVITLLKTVPALPLWILILLAPVFDFWSVFRGPTKNFLSQDSTFNGLTPSTLTKTTSEPIPEIKIDVGHIQSRPACHILEKHEINLGDGDQFCYCLLVGLTSMTYNWMGVLACFVGLIVGFCAMFLIFGRRFDRFPAFPAVYFGLIGLMLHDALNYVCEANKMVPI</sequence>
<name>A0A4U5P0D5_STECR</name>
<protein>
    <recommendedName>
        <fullName evidence="4">Presenilin</fullName>
    </recommendedName>
</protein>
<evidence type="ECO:0008006" key="4">
    <source>
        <dbReference type="Google" id="ProtNLM"/>
    </source>
</evidence>
<accession>A0A4U5P0D5</accession>
<reference evidence="2 3" key="1">
    <citation type="journal article" date="2015" name="Genome Biol.">
        <title>Comparative genomics of Steinernema reveals deeply conserved gene regulatory networks.</title>
        <authorList>
            <person name="Dillman A.R."/>
            <person name="Macchietto M."/>
            <person name="Porter C.F."/>
            <person name="Rogers A."/>
            <person name="Williams B."/>
            <person name="Antoshechkin I."/>
            <person name="Lee M.M."/>
            <person name="Goodwin Z."/>
            <person name="Lu X."/>
            <person name="Lewis E.E."/>
            <person name="Goodrich-Blair H."/>
            <person name="Stock S.P."/>
            <person name="Adams B.J."/>
            <person name="Sternberg P.W."/>
            <person name="Mortazavi A."/>
        </authorList>
    </citation>
    <scope>NUCLEOTIDE SEQUENCE [LARGE SCALE GENOMIC DNA]</scope>
    <source>
        <strain evidence="2 3">ALL</strain>
    </source>
</reference>
<gene>
    <name evidence="2" type="ORF">L596_013239</name>
</gene>
<comment type="caution">
    <text evidence="2">The sequence shown here is derived from an EMBL/GenBank/DDBJ whole genome shotgun (WGS) entry which is preliminary data.</text>
</comment>
<dbReference type="Proteomes" id="UP000298663">
    <property type="component" value="Unassembled WGS sequence"/>
</dbReference>
<feature type="transmembrane region" description="Helical" evidence="1">
    <location>
        <begin position="61"/>
        <end position="82"/>
    </location>
</feature>
<dbReference type="STRING" id="34508.A0A4U5P0D5"/>